<accession>A0AAW9CRK8</accession>
<keyword evidence="1" id="KW-0812">Transmembrane</keyword>
<feature type="transmembrane region" description="Helical" evidence="1">
    <location>
        <begin position="34"/>
        <end position="52"/>
    </location>
</feature>
<feature type="transmembrane region" description="Helical" evidence="1">
    <location>
        <begin position="92"/>
        <end position="113"/>
    </location>
</feature>
<evidence type="ECO:0000256" key="1">
    <source>
        <dbReference type="SAM" id="Phobius"/>
    </source>
</evidence>
<comment type="caution">
    <text evidence="2">The sequence shown here is derived from an EMBL/GenBank/DDBJ whole genome shotgun (WGS) entry which is preliminary data.</text>
</comment>
<organism evidence="2 3">
    <name type="scientific">Burkholderia thailandensis</name>
    <dbReference type="NCBI Taxonomy" id="57975"/>
    <lineage>
        <taxon>Bacteria</taxon>
        <taxon>Pseudomonadati</taxon>
        <taxon>Pseudomonadota</taxon>
        <taxon>Betaproteobacteria</taxon>
        <taxon>Burkholderiales</taxon>
        <taxon>Burkholderiaceae</taxon>
        <taxon>Burkholderia</taxon>
        <taxon>pseudomallei group</taxon>
    </lineage>
</organism>
<dbReference type="Pfam" id="PF13272">
    <property type="entry name" value="Holin_2-3"/>
    <property type="match status" value="1"/>
</dbReference>
<reference evidence="2" key="1">
    <citation type="submission" date="2018-08" db="EMBL/GenBank/DDBJ databases">
        <title>Identification of Burkholderia cepacia strains that express a Burkholderia pseudomallei-like capsular polysaccharide.</title>
        <authorList>
            <person name="Burtnick M.N."/>
            <person name="Vongsouvath M."/>
            <person name="Newton P."/>
            <person name="Wuthiekanun V."/>
            <person name="Limmathurotsakul D."/>
            <person name="Brett P.J."/>
            <person name="Chantratita N."/>
            <person name="Dance D.A."/>
        </authorList>
    </citation>
    <scope>NUCLEOTIDE SEQUENCE</scope>
    <source>
        <strain evidence="2">SBXCC001</strain>
    </source>
</reference>
<evidence type="ECO:0000313" key="2">
    <source>
        <dbReference type="EMBL" id="MDW9253250.1"/>
    </source>
</evidence>
<evidence type="ECO:0000313" key="3">
    <source>
        <dbReference type="Proteomes" id="UP001272137"/>
    </source>
</evidence>
<dbReference type="EMBL" id="QXCT01000001">
    <property type="protein sequence ID" value="MDW9253250.1"/>
    <property type="molecule type" value="Genomic_DNA"/>
</dbReference>
<keyword evidence="1" id="KW-1133">Transmembrane helix</keyword>
<dbReference type="RefSeq" id="WP_009906937.1">
    <property type="nucleotide sequence ID" value="NZ_CP008915.2"/>
</dbReference>
<proteinExistence type="predicted"/>
<dbReference type="Proteomes" id="UP001272137">
    <property type="component" value="Unassembled WGS sequence"/>
</dbReference>
<protein>
    <recommendedName>
        <fullName evidence="4">Holin</fullName>
    </recommendedName>
</protein>
<gene>
    <name evidence="2" type="ORF">C7S16_6460</name>
</gene>
<sequence length="115" mass="12650">MPFTRRFPRLTSWIVAAIVLIVAIALISPQQLPVSLYKLSLVSLAAVVAYWLDRGLFPYARPDSYLQADWRHGAGNESFDADYKIAAGYERVFAAAMLRRALIVVGVVIGVALGL</sequence>
<dbReference type="InterPro" id="IPR025140">
    <property type="entry name" value="Holin_2-3"/>
</dbReference>
<name>A0AAW9CRK8_BURTH</name>
<feature type="transmembrane region" description="Helical" evidence="1">
    <location>
        <begin position="7"/>
        <end position="28"/>
    </location>
</feature>
<evidence type="ECO:0008006" key="4">
    <source>
        <dbReference type="Google" id="ProtNLM"/>
    </source>
</evidence>
<dbReference type="AlphaFoldDB" id="A0AAW9CRK8"/>
<dbReference type="KEGG" id="btha:DR62_5554"/>
<keyword evidence="1" id="KW-0472">Membrane</keyword>